<dbReference type="STRING" id="331657.A0A4U0X1P8"/>
<dbReference type="AlphaFoldDB" id="A0A4U0X1P8"/>
<proteinExistence type="predicted"/>
<gene>
    <name evidence="2" type="ORF">B0A49_07134</name>
</gene>
<feature type="compositionally biased region" description="Basic and acidic residues" evidence="1">
    <location>
        <begin position="368"/>
        <end position="378"/>
    </location>
</feature>
<reference evidence="2 3" key="1">
    <citation type="submission" date="2017-03" db="EMBL/GenBank/DDBJ databases">
        <title>Genomes of endolithic fungi from Antarctica.</title>
        <authorList>
            <person name="Coleine C."/>
            <person name="Masonjones S."/>
            <person name="Stajich J.E."/>
        </authorList>
    </citation>
    <scope>NUCLEOTIDE SEQUENCE [LARGE SCALE GENOMIC DNA]</scope>
    <source>
        <strain evidence="2 3">CCFEE 5187</strain>
    </source>
</reference>
<evidence type="ECO:0000313" key="3">
    <source>
        <dbReference type="Proteomes" id="UP000308768"/>
    </source>
</evidence>
<comment type="caution">
    <text evidence="2">The sequence shown here is derived from an EMBL/GenBank/DDBJ whole genome shotgun (WGS) entry which is preliminary data.</text>
</comment>
<feature type="region of interest" description="Disordered" evidence="1">
    <location>
        <begin position="150"/>
        <end position="174"/>
    </location>
</feature>
<dbReference type="OrthoDB" id="5411773at2759"/>
<sequence>MALSSQLSLSQETTQLPCYRPAKSIPFELREHCIIYFEEQLCKDNTLHQHCEHCVDRHDADSQALALLTNLLVAGTSLCTDSRLIPAHVPPPPQLALVATLVVHPSLTTRTSSIEKQQASNDALRFLRHLNTLVGPVSARFSTAFAFTSTNTSRRNGRRPRGPEPDTSDGNDDEGIIHAEIANAGSLWARAEDFWHVVGWAFNCSVGWKNRWERWKLWLEFMLDALDDDLAECIQMRGKRSSGDKPTVGNGPLETSIIIQYLKGLGETRTGRRRLMRAIFADGGTKSLSEFKEVFANETKERKKKEEDQELTRPVKVDIDQGIFGDYLDQDDDDDSITMDVDQRTRSSTRLSALARGGSDVSLASETDFDRSTAKPETSDVGDSESFGGAEAVALRQRFISLLAKASSAFPAEFCDLEDLFDVYTEFIRPLPLPIFSTLVSPSTPYLDHHTHASLTQMLLRPLIASSAPKYDTNALRQADLEACYLPYAANSTGVADNAKVSLCVEALLRVLHRYAGLEPVASLATATETGIAARKKKASFDGRKTTGEKEAAEEYAKTVLDMSALRMTLFLETLRGGQPSVTHNR</sequence>
<dbReference type="EMBL" id="NAJN01000840">
    <property type="protein sequence ID" value="TKA68185.1"/>
    <property type="molecule type" value="Genomic_DNA"/>
</dbReference>
<evidence type="ECO:0000313" key="2">
    <source>
        <dbReference type="EMBL" id="TKA68185.1"/>
    </source>
</evidence>
<dbReference type="Proteomes" id="UP000308768">
    <property type="component" value="Unassembled WGS sequence"/>
</dbReference>
<accession>A0A4U0X1P8</accession>
<organism evidence="2 3">
    <name type="scientific">Cryomyces minteri</name>
    <dbReference type="NCBI Taxonomy" id="331657"/>
    <lineage>
        <taxon>Eukaryota</taxon>
        <taxon>Fungi</taxon>
        <taxon>Dikarya</taxon>
        <taxon>Ascomycota</taxon>
        <taxon>Pezizomycotina</taxon>
        <taxon>Dothideomycetes</taxon>
        <taxon>Dothideomycetes incertae sedis</taxon>
        <taxon>Cryomyces</taxon>
    </lineage>
</organism>
<feature type="region of interest" description="Disordered" evidence="1">
    <location>
        <begin position="357"/>
        <end position="386"/>
    </location>
</feature>
<evidence type="ECO:0000256" key="1">
    <source>
        <dbReference type="SAM" id="MobiDB-lite"/>
    </source>
</evidence>
<protein>
    <submittedName>
        <fullName evidence="2">Uncharacterized protein</fullName>
    </submittedName>
</protein>
<name>A0A4U0X1P8_9PEZI</name>
<keyword evidence="3" id="KW-1185">Reference proteome</keyword>